<evidence type="ECO:0000313" key="1">
    <source>
        <dbReference type="EMBL" id="AFL83620.1"/>
    </source>
</evidence>
<sequence>MKKLFIKLLLINILFSCNIHSNEEGYKLIEISYEQLNEIKCDHKLIIIPSVACFECHTTAYSLIERYGQHLDYQIIISGSYNKNSRIMFDEKVRDFKNVKFDSLGFWTEYTRLNPSKIIVVFVNDEFRTQKLLKLDSNNIEILNALDSLCQD</sequence>
<name>I3Z302_BELBD</name>
<dbReference type="Proteomes" id="UP000006050">
    <property type="component" value="Chromosome"/>
</dbReference>
<dbReference type="HOGENOM" id="CLU_1718753_0_0_10"/>
<dbReference type="AlphaFoldDB" id="I3Z302"/>
<gene>
    <name evidence="1" type="ordered locus">Belba_0977</name>
</gene>
<evidence type="ECO:0000313" key="2">
    <source>
        <dbReference type="Proteomes" id="UP000006050"/>
    </source>
</evidence>
<dbReference type="EMBL" id="CP003281">
    <property type="protein sequence ID" value="AFL83620.1"/>
    <property type="molecule type" value="Genomic_DNA"/>
</dbReference>
<dbReference type="STRING" id="866536.Belba_0977"/>
<accession>I3Z302</accession>
<dbReference type="KEGG" id="bbd:Belba_0977"/>
<dbReference type="RefSeq" id="WP_014771627.1">
    <property type="nucleotide sequence ID" value="NC_018010.1"/>
</dbReference>
<proteinExistence type="predicted"/>
<keyword evidence="2" id="KW-1185">Reference proteome</keyword>
<organism evidence="1 2">
    <name type="scientific">Belliella baltica (strain DSM 15883 / CIP 108006 / LMG 21964 / BA134)</name>
    <dbReference type="NCBI Taxonomy" id="866536"/>
    <lineage>
        <taxon>Bacteria</taxon>
        <taxon>Pseudomonadati</taxon>
        <taxon>Bacteroidota</taxon>
        <taxon>Cytophagia</taxon>
        <taxon>Cytophagales</taxon>
        <taxon>Cyclobacteriaceae</taxon>
        <taxon>Belliella</taxon>
    </lineage>
</organism>
<reference evidence="2" key="1">
    <citation type="submission" date="2012-06" db="EMBL/GenBank/DDBJ databases">
        <title>The complete genome of Belliella baltica DSM 15883.</title>
        <authorList>
            <person name="Lucas S."/>
            <person name="Copeland A."/>
            <person name="Lapidus A."/>
            <person name="Goodwin L."/>
            <person name="Pitluck S."/>
            <person name="Peters L."/>
            <person name="Mikhailova N."/>
            <person name="Davenport K."/>
            <person name="Kyrpides N."/>
            <person name="Mavromatis K."/>
            <person name="Pagani I."/>
            <person name="Ivanova N."/>
            <person name="Ovchinnikova G."/>
            <person name="Zeytun A."/>
            <person name="Detter J.C."/>
            <person name="Han C."/>
            <person name="Land M."/>
            <person name="Hauser L."/>
            <person name="Markowitz V."/>
            <person name="Cheng J.-F."/>
            <person name="Hugenholtz P."/>
            <person name="Woyke T."/>
            <person name="Wu D."/>
            <person name="Tindall B."/>
            <person name="Pomrenke H."/>
            <person name="Brambilla E."/>
            <person name="Klenk H.-P."/>
            <person name="Eisen J.A."/>
        </authorList>
    </citation>
    <scope>NUCLEOTIDE SEQUENCE [LARGE SCALE GENOMIC DNA]</scope>
    <source>
        <strain evidence="2">DSM 15883 / CIP 108006 / LMG 21964 / BA134</strain>
    </source>
</reference>
<protein>
    <submittedName>
        <fullName evidence="1">Uncharacterized protein</fullName>
    </submittedName>
</protein>